<organism evidence="1 2">
    <name type="scientific">Cohnella lupini</name>
    <dbReference type="NCBI Taxonomy" id="1294267"/>
    <lineage>
        <taxon>Bacteria</taxon>
        <taxon>Bacillati</taxon>
        <taxon>Bacillota</taxon>
        <taxon>Bacilli</taxon>
        <taxon>Bacillales</taxon>
        <taxon>Paenibacillaceae</taxon>
        <taxon>Cohnella</taxon>
    </lineage>
</organism>
<evidence type="ECO:0000313" key="2">
    <source>
        <dbReference type="Proteomes" id="UP000256869"/>
    </source>
</evidence>
<evidence type="ECO:0008006" key="3">
    <source>
        <dbReference type="Google" id="ProtNLM"/>
    </source>
</evidence>
<dbReference type="PANTHER" id="PTHR37816:SF2">
    <property type="entry name" value="DNA TOPOLOGY MODULATION PROTEIN FLAR-RELATED PROTEIN"/>
    <property type="match status" value="1"/>
</dbReference>
<dbReference type="EMBL" id="QRDY01000001">
    <property type="protein sequence ID" value="RED66160.1"/>
    <property type="molecule type" value="Genomic_DNA"/>
</dbReference>
<evidence type="ECO:0000313" key="1">
    <source>
        <dbReference type="EMBL" id="RED66160.1"/>
    </source>
</evidence>
<proteinExistence type="predicted"/>
<gene>
    <name evidence="1" type="ORF">DFP95_101658</name>
</gene>
<dbReference type="InterPro" id="IPR027417">
    <property type="entry name" value="P-loop_NTPase"/>
</dbReference>
<dbReference type="PANTHER" id="PTHR37816">
    <property type="entry name" value="YALI0E33011P"/>
    <property type="match status" value="1"/>
</dbReference>
<reference evidence="1 2" key="1">
    <citation type="submission" date="2018-07" db="EMBL/GenBank/DDBJ databases">
        <title>Genomic Encyclopedia of Type Strains, Phase III (KMG-III): the genomes of soil and plant-associated and newly described type strains.</title>
        <authorList>
            <person name="Whitman W."/>
        </authorList>
    </citation>
    <scope>NUCLEOTIDE SEQUENCE [LARGE SCALE GENOMIC DNA]</scope>
    <source>
        <strain evidence="1 2">CECT 8236</strain>
    </source>
</reference>
<dbReference type="AlphaFoldDB" id="A0A3D9IWF2"/>
<keyword evidence="2" id="KW-1185">Reference proteome</keyword>
<dbReference type="Proteomes" id="UP000256869">
    <property type="component" value="Unassembled WGS sequence"/>
</dbReference>
<dbReference type="InterPro" id="IPR052922">
    <property type="entry name" value="Cytidylate_Kinase-2"/>
</dbReference>
<sequence>MKRIRIIGSFGSGKTTLARLISEEADITYYQLDNIVWDRSEEVQKRFPETIRDGKLNQIINSSSWVIEGVHIKWTQESFNDADLIIILIPHVFLRDYRIINRFIKTRIGLEESNYKQTFRNLFRMIYAWNHNYDMDGVLKITEPYADKRIFIKNSKDALNYIKQMMLERHEFEKVTCTAK</sequence>
<comment type="caution">
    <text evidence="1">The sequence shown here is derived from an EMBL/GenBank/DDBJ whole genome shotgun (WGS) entry which is preliminary data.</text>
</comment>
<dbReference type="Gene3D" id="3.40.50.300">
    <property type="entry name" value="P-loop containing nucleotide triphosphate hydrolases"/>
    <property type="match status" value="1"/>
</dbReference>
<dbReference type="OrthoDB" id="1201990at2"/>
<protein>
    <recommendedName>
        <fullName evidence="3">Adenylate kinase family enzyme</fullName>
    </recommendedName>
</protein>
<dbReference type="RefSeq" id="WP_115991101.1">
    <property type="nucleotide sequence ID" value="NZ_QRDY01000001.1"/>
</dbReference>
<name>A0A3D9IWF2_9BACL</name>
<dbReference type="SUPFAM" id="SSF52540">
    <property type="entry name" value="P-loop containing nucleoside triphosphate hydrolases"/>
    <property type="match status" value="1"/>
</dbReference>
<accession>A0A3D9IWF2</accession>